<accession>A0AC60VYT8</accession>
<proteinExistence type="predicted"/>
<organism evidence="1 2">
    <name type="scientific">Candidatus Nitrosomaritimum aestuariumsis</name>
    <dbReference type="NCBI Taxonomy" id="3342354"/>
    <lineage>
        <taxon>Archaea</taxon>
        <taxon>Nitrososphaerota</taxon>
        <taxon>Nitrososphaeria</taxon>
        <taxon>Nitrosopumilales</taxon>
        <taxon>Nitrosopumilaceae</taxon>
        <taxon>Candidatus Nitrosomaritimum</taxon>
    </lineage>
</organism>
<gene>
    <name evidence="1" type="ORF">H2B03_04725</name>
</gene>
<comment type="caution">
    <text evidence="1">The sequence shown here is derived from an EMBL/GenBank/DDBJ whole genome shotgun (WGS) entry which is preliminary data.</text>
</comment>
<reference evidence="1 2" key="1">
    <citation type="journal article" date="2020" name="Appl. Environ. Microbiol.">
        <title>Genomic Characteristics of a Novel Species of Ammonia-Oxidizing Archaea from the Jiulong River Estuary.</title>
        <authorList>
            <person name="Zou D."/>
            <person name="Wan R."/>
            <person name="Han L."/>
            <person name="Xu M.N."/>
            <person name="Liu Y."/>
            <person name="Liu H."/>
            <person name="Kao S.J."/>
            <person name="Li M."/>
        </authorList>
    </citation>
    <scope>NUCLEOTIDE SEQUENCE [LARGE SCALE GENOMIC DNA]</scope>
    <source>
        <strain evidence="1">W1bin1</strain>
    </source>
</reference>
<evidence type="ECO:0000313" key="1">
    <source>
        <dbReference type="EMBL" id="MBA4452462.1"/>
    </source>
</evidence>
<name>A0AC60VYT8_9ARCH</name>
<evidence type="ECO:0000313" key="2">
    <source>
        <dbReference type="Proteomes" id="UP000559653"/>
    </source>
</evidence>
<protein>
    <submittedName>
        <fullName evidence="1">Uncharacterized protein</fullName>
    </submittedName>
</protein>
<sequence>MDITPEDKNELENLLKIATSQIPRYFNLLNSTKENWQIKDINECIFGMVFEKYIHDSGQYLSNKGIDDNKPNTIESTMEAYDIGIEVFGDNVAEVKRLIQENS</sequence>
<dbReference type="Proteomes" id="UP000559653">
    <property type="component" value="Unassembled WGS sequence"/>
</dbReference>
<dbReference type="EMBL" id="JACEMZ010000025">
    <property type="protein sequence ID" value="MBA4452462.1"/>
    <property type="molecule type" value="Genomic_DNA"/>
</dbReference>